<feature type="signal peptide" evidence="1">
    <location>
        <begin position="1"/>
        <end position="24"/>
    </location>
</feature>
<evidence type="ECO:0000313" key="2">
    <source>
        <dbReference type="EMBL" id="ODB94484.1"/>
    </source>
</evidence>
<dbReference type="InterPro" id="IPR007433">
    <property type="entry name" value="DUF481"/>
</dbReference>
<keyword evidence="3" id="KW-1185">Reference proteome</keyword>
<evidence type="ECO:0008006" key="4">
    <source>
        <dbReference type="Google" id="ProtNLM"/>
    </source>
</evidence>
<dbReference type="SUPFAM" id="SSF56935">
    <property type="entry name" value="Porins"/>
    <property type="match status" value="1"/>
</dbReference>
<dbReference type="Proteomes" id="UP000094849">
    <property type="component" value="Unassembled WGS sequence"/>
</dbReference>
<dbReference type="STRING" id="1818881.A3196_18350"/>
<dbReference type="AlphaFoldDB" id="A0A1E2UIP2"/>
<comment type="caution">
    <text evidence="2">The sequence shown here is derived from an EMBL/GenBank/DDBJ whole genome shotgun (WGS) entry which is preliminary data.</text>
</comment>
<accession>A0A1E2UIP2</accession>
<evidence type="ECO:0000256" key="1">
    <source>
        <dbReference type="SAM" id="SignalP"/>
    </source>
</evidence>
<name>A0A1E2UIP2_9GAMM</name>
<dbReference type="OrthoDB" id="290317at2"/>
<proteinExistence type="predicted"/>
<sequence length="246" mass="28115">MSFKSLSATLSLLICTVSILPAFADDGIEASWRHQLELGLNGASGNSETINLHLGFNTDYADPLKTWKFSSAYDRSKSDGDISANRFFADLKREWIWPQNPWFSFLQGRYDWDEFKDWDDRLSAAGGSGYQHLKNDSWDIASRIGLGGSISRGDDEDIKTPELVLALDLGWIISEFERFEFTTAFYPDLDETGEYRNLTAVNWSIKMAETRNLAIKLGLRNEYDSDVSEEQENNDFNYNLSLLWQI</sequence>
<dbReference type="RefSeq" id="WP_069006247.1">
    <property type="nucleotide sequence ID" value="NZ_LVJW01000006.1"/>
</dbReference>
<organism evidence="2 3">
    <name type="scientific">Candidatus Thiodiazotropha endoloripes</name>
    <dbReference type="NCBI Taxonomy" id="1818881"/>
    <lineage>
        <taxon>Bacteria</taxon>
        <taxon>Pseudomonadati</taxon>
        <taxon>Pseudomonadota</taxon>
        <taxon>Gammaproteobacteria</taxon>
        <taxon>Chromatiales</taxon>
        <taxon>Sedimenticolaceae</taxon>
        <taxon>Candidatus Thiodiazotropha</taxon>
    </lineage>
</organism>
<evidence type="ECO:0000313" key="3">
    <source>
        <dbReference type="Proteomes" id="UP000094849"/>
    </source>
</evidence>
<keyword evidence="1" id="KW-0732">Signal</keyword>
<protein>
    <recommendedName>
        <fullName evidence="4">DUF481 domain-containing protein</fullName>
    </recommendedName>
</protein>
<dbReference type="EMBL" id="LVJZ01000004">
    <property type="protein sequence ID" value="ODB94484.1"/>
    <property type="molecule type" value="Genomic_DNA"/>
</dbReference>
<dbReference type="Pfam" id="PF04338">
    <property type="entry name" value="DUF481"/>
    <property type="match status" value="1"/>
</dbReference>
<feature type="chain" id="PRO_5009118874" description="DUF481 domain-containing protein" evidence="1">
    <location>
        <begin position="25"/>
        <end position="246"/>
    </location>
</feature>
<gene>
    <name evidence="2" type="ORF">A3196_18350</name>
</gene>
<reference evidence="2 3" key="1">
    <citation type="submission" date="2016-03" db="EMBL/GenBank/DDBJ databases">
        <title>Chemosynthetic sulphur-oxidizing symbionts of marine invertebrate animals are capable of nitrogen fixation.</title>
        <authorList>
            <person name="Petersen J.M."/>
            <person name="Kemper A."/>
            <person name="Gruber-Vodicka H."/>
            <person name="Cardini U."/>
            <person name="Geest Mvander."/>
            <person name="Kleiner M."/>
            <person name="Bulgheresi S."/>
            <person name="Fussmann M."/>
            <person name="Herbold C."/>
            <person name="Seah B.K.B."/>
            <person name="Antony C.Paul."/>
            <person name="Liu D."/>
            <person name="Belitz A."/>
            <person name="Weber M."/>
        </authorList>
    </citation>
    <scope>NUCLEOTIDE SEQUENCE [LARGE SCALE GENOMIC DNA]</scope>
    <source>
        <strain evidence="2">G_D</strain>
    </source>
</reference>